<evidence type="ECO:0000256" key="1">
    <source>
        <dbReference type="ARBA" id="ARBA00023015"/>
    </source>
</evidence>
<name>A0A4S4K2P5_ALKAL</name>
<keyword evidence="1" id="KW-0805">Transcription regulation</keyword>
<dbReference type="GO" id="GO:0006355">
    <property type="term" value="P:regulation of DNA-templated transcription"/>
    <property type="evidence" value="ECO:0007669"/>
    <property type="project" value="InterPro"/>
</dbReference>
<keyword evidence="2" id="KW-0804">Transcription</keyword>
<protein>
    <submittedName>
        <fullName evidence="3">Uncharacterized protein</fullName>
    </submittedName>
</protein>
<dbReference type="Gene3D" id="1.10.10.10">
    <property type="entry name" value="Winged helix-like DNA-binding domain superfamily/Winged helix DNA-binding domain"/>
    <property type="match status" value="1"/>
</dbReference>
<dbReference type="SUPFAM" id="SSF46894">
    <property type="entry name" value="C-terminal effector domain of the bipartite response regulators"/>
    <property type="match status" value="1"/>
</dbReference>
<evidence type="ECO:0000313" key="4">
    <source>
        <dbReference type="Proteomes" id="UP000297014"/>
    </source>
</evidence>
<evidence type="ECO:0000313" key="3">
    <source>
        <dbReference type="EMBL" id="THG91924.1"/>
    </source>
</evidence>
<organism evidence="3 4">
    <name type="scientific">Alkalihalobacillus alcalophilus ATCC 27647 = CGMCC 1.3604</name>
    <dbReference type="NCBI Taxonomy" id="1218173"/>
    <lineage>
        <taxon>Bacteria</taxon>
        <taxon>Bacillati</taxon>
        <taxon>Bacillota</taxon>
        <taxon>Bacilli</taxon>
        <taxon>Bacillales</taxon>
        <taxon>Bacillaceae</taxon>
        <taxon>Alkalihalobacillus</taxon>
    </lineage>
</organism>
<dbReference type="Proteomes" id="UP000297014">
    <property type="component" value="Unassembled WGS sequence"/>
</dbReference>
<dbReference type="InterPro" id="IPR016032">
    <property type="entry name" value="Sig_transdc_resp-reg_C-effctor"/>
</dbReference>
<dbReference type="AlphaFoldDB" id="A0A4S4K2P5"/>
<comment type="caution">
    <text evidence="3">The sequence shown here is derived from an EMBL/GenBank/DDBJ whole genome shotgun (WGS) entry which is preliminary data.</text>
</comment>
<dbReference type="InterPro" id="IPR036388">
    <property type="entry name" value="WH-like_DNA-bd_sf"/>
</dbReference>
<dbReference type="GO" id="GO:0003677">
    <property type="term" value="F:DNA binding"/>
    <property type="evidence" value="ECO:0007669"/>
    <property type="project" value="InterPro"/>
</dbReference>
<accession>A0A4S4K2P5</accession>
<evidence type="ECO:0000256" key="2">
    <source>
        <dbReference type="ARBA" id="ARBA00023163"/>
    </source>
</evidence>
<proteinExistence type="predicted"/>
<dbReference type="EMBL" id="JALP01000037">
    <property type="protein sequence ID" value="THG91924.1"/>
    <property type="molecule type" value="Genomic_DNA"/>
</dbReference>
<sequence length="30" mass="3494">MTQKAIAELYQKSVNTVNEHIKNIYEEGEL</sequence>
<reference evidence="3 4" key="1">
    <citation type="submission" date="2014-01" db="EMBL/GenBank/DDBJ databases">
        <title>Draft genome sequencing of Bacillus alcalophilus CGMCC 1.3604.</title>
        <authorList>
            <person name="Yang J."/>
            <person name="Diao L."/>
            <person name="Yang S."/>
        </authorList>
    </citation>
    <scope>NUCLEOTIDE SEQUENCE [LARGE SCALE GENOMIC DNA]</scope>
    <source>
        <strain evidence="3 4">CGMCC 1.3604</strain>
    </source>
</reference>
<gene>
    <name evidence="3" type="ORF">AJ85_00785</name>
</gene>